<gene>
    <name evidence="1" type="ORF">U771_17615</name>
</gene>
<sequence>MEVSSSKSDLTTSAVTTRPSQATSKHLVMTFPLSVLACKAQPFE</sequence>
<evidence type="ECO:0000313" key="2">
    <source>
        <dbReference type="Proteomes" id="UP000018725"/>
    </source>
</evidence>
<evidence type="ECO:0000313" key="1">
    <source>
        <dbReference type="EMBL" id="AHC36041.1"/>
    </source>
</evidence>
<keyword evidence="2" id="KW-1185">Reference proteome</keyword>
<proteinExistence type="predicted"/>
<protein>
    <submittedName>
        <fullName evidence="1">Uncharacterized protein</fullName>
    </submittedName>
</protein>
<dbReference type="Proteomes" id="UP000018725">
    <property type="component" value="Chromosome"/>
</dbReference>
<dbReference type="EMBL" id="CP006852">
    <property type="protein sequence ID" value="AHC36041.1"/>
    <property type="molecule type" value="Genomic_DNA"/>
</dbReference>
<reference evidence="1 2" key="1">
    <citation type="journal article" date="2014" name="Genome Announc.">
        <title>Complete Genome Sequence of Pseudomonas sp. Strain TKP, Isolated from a gamma-Hexachlorocyclohexane-Degrading Mixed Culture.</title>
        <authorList>
            <person name="Ohtsubo Y."/>
            <person name="Kishida K."/>
            <person name="Sato T."/>
            <person name="Tabata M."/>
            <person name="Kawasumi T."/>
            <person name="Ogura Y."/>
            <person name="Hayashi T."/>
            <person name="Tsuda M."/>
            <person name="Nagata Y."/>
        </authorList>
    </citation>
    <scope>NUCLEOTIDE SEQUENCE [LARGE SCALE GENOMIC DNA]</scope>
    <source>
        <strain evidence="1 2">TKP</strain>
    </source>
</reference>
<name>A0ACA7P7V2_9PSED</name>
<accession>A0ACA7P7V2</accession>
<organism evidence="1 2">
    <name type="scientific">Pseudomonas gorinensis</name>
    <dbReference type="NCBI Taxonomy" id="3240790"/>
    <lineage>
        <taxon>Bacteria</taxon>
        <taxon>Pseudomonadati</taxon>
        <taxon>Pseudomonadota</taxon>
        <taxon>Gammaproteobacteria</taxon>
        <taxon>Pseudomonadales</taxon>
        <taxon>Pseudomonadaceae</taxon>
        <taxon>Pseudomonas</taxon>
    </lineage>
</organism>